<dbReference type="RefSeq" id="WP_205168050.1">
    <property type="nucleotide sequence ID" value="NZ_JAFBDZ010000001.1"/>
</dbReference>
<sequence>MFMLCKCGKGMTNLEPREIEGKVIQGHLCENCGSLYEITRDTSETLVRTEWVKS</sequence>
<comment type="caution">
    <text evidence="1">The sequence shown here is derived from an EMBL/GenBank/DDBJ whole genome shotgun (WGS) entry which is preliminary data.</text>
</comment>
<dbReference type="EMBL" id="JAFBDZ010000001">
    <property type="protein sequence ID" value="MBM7583820.1"/>
    <property type="molecule type" value="Genomic_DNA"/>
</dbReference>
<evidence type="ECO:0000313" key="1">
    <source>
        <dbReference type="EMBL" id="MBM7583820.1"/>
    </source>
</evidence>
<accession>A0ABS2N7I0</accession>
<reference evidence="1 2" key="1">
    <citation type="submission" date="2021-01" db="EMBL/GenBank/DDBJ databases">
        <title>Genomic Encyclopedia of Type Strains, Phase IV (KMG-IV): sequencing the most valuable type-strain genomes for metagenomic binning, comparative biology and taxonomic classification.</title>
        <authorList>
            <person name="Goeker M."/>
        </authorList>
    </citation>
    <scope>NUCLEOTIDE SEQUENCE [LARGE SCALE GENOMIC DNA]</scope>
    <source>
        <strain evidence="1 2">DSM 24834</strain>
    </source>
</reference>
<dbReference type="Proteomes" id="UP001646157">
    <property type="component" value="Unassembled WGS sequence"/>
</dbReference>
<proteinExistence type="predicted"/>
<protein>
    <submittedName>
        <fullName evidence="1">Uncharacterized protein</fullName>
    </submittedName>
</protein>
<keyword evidence="2" id="KW-1185">Reference proteome</keyword>
<organism evidence="1 2">
    <name type="scientific">Rossellomorea pakistanensis</name>
    <dbReference type="NCBI Taxonomy" id="992288"/>
    <lineage>
        <taxon>Bacteria</taxon>
        <taxon>Bacillati</taxon>
        <taxon>Bacillota</taxon>
        <taxon>Bacilli</taxon>
        <taxon>Bacillales</taxon>
        <taxon>Bacillaceae</taxon>
        <taxon>Rossellomorea</taxon>
    </lineage>
</organism>
<gene>
    <name evidence="1" type="ORF">JOC86_000357</name>
</gene>
<evidence type="ECO:0000313" key="2">
    <source>
        <dbReference type="Proteomes" id="UP001646157"/>
    </source>
</evidence>
<name>A0ABS2N7I0_9BACI</name>